<dbReference type="InterPro" id="IPR012340">
    <property type="entry name" value="NA-bd_OB-fold"/>
</dbReference>
<keyword evidence="1" id="KW-0408">Iron</keyword>
<evidence type="ECO:0000256" key="3">
    <source>
        <dbReference type="ARBA" id="ARBA00022679"/>
    </source>
</evidence>
<dbReference type="PANTHER" id="PTHR11061">
    <property type="entry name" value="RNA M5U METHYLTRANSFERASE"/>
    <property type="match status" value="1"/>
</dbReference>
<dbReference type="PROSITE" id="PS51687">
    <property type="entry name" value="SAM_MT_RNA_M5U"/>
    <property type="match status" value="1"/>
</dbReference>
<feature type="active site" description="Nucleophile" evidence="6">
    <location>
        <position position="388"/>
    </location>
</feature>
<dbReference type="PROSITE" id="PS01230">
    <property type="entry name" value="TRMA_1"/>
    <property type="match status" value="1"/>
</dbReference>
<sequence>MSARHRPAPSGGPEREIVIAGLGAAGDGIADTPEGRIYLPRAVPGERWRVRLVERLAEGWRAEPVRCLEPCERAEPVCPHFGRCGGCRLQHLPPALYVAHKQRRIVEALARRGLPGEVVDKPRLTPSGSRRRLRLGLARERGRLILGFRARGSHRLEPVSACPIACPELAAALPALAVRLEEALATPLPEEVSLTFTEAGIDLLVHAARGPLPAERERLPQLAAALDLARVAWTAGESGAEPLVVRRQPWVRFGEVRVTLPPGAFLQATAFGEAALQAAVVEWSEGARRAVDLFAGVGTLTLALAPRLKNIRAVEGDAAAAEALRRAAGAARLGGVTVETRDLVRRPLGPAELEGCDLAVLDPPRAGALEQARALAASGVPKVVYVSCHPESFARDARILADAGFVLREVRPVDQFLFAAEIELAALLVRPGGAAQKRA</sequence>
<evidence type="ECO:0000256" key="2">
    <source>
        <dbReference type="ARBA" id="ARBA00022603"/>
    </source>
</evidence>
<feature type="binding site" evidence="6">
    <location>
        <position position="362"/>
    </location>
    <ligand>
        <name>S-adenosyl-L-methionine</name>
        <dbReference type="ChEBI" id="CHEBI:59789"/>
    </ligand>
</feature>
<evidence type="ECO:0000256" key="5">
    <source>
        <dbReference type="ARBA" id="ARBA00023014"/>
    </source>
</evidence>
<keyword evidence="3 6" id="KW-0808">Transferase</keyword>
<proteinExistence type="inferred from homology"/>
<keyword evidence="1" id="KW-0479">Metal-binding</keyword>
<evidence type="ECO:0000256" key="6">
    <source>
        <dbReference type="PROSITE-ProRule" id="PRU01024"/>
    </source>
</evidence>
<name>A0ABU8XUD4_9PROT</name>
<keyword evidence="2 6" id="KW-0489">Methyltransferase</keyword>
<dbReference type="InterPro" id="IPR029063">
    <property type="entry name" value="SAM-dependent_MTases_sf"/>
</dbReference>
<dbReference type="InterPro" id="IPR030390">
    <property type="entry name" value="MeTrfase_TrmA_AS"/>
</dbReference>
<keyword evidence="4 6" id="KW-0949">S-adenosyl-L-methionine</keyword>
<keyword evidence="10" id="KW-1185">Reference proteome</keyword>
<evidence type="ECO:0000259" key="8">
    <source>
        <dbReference type="PROSITE" id="PS50926"/>
    </source>
</evidence>
<dbReference type="Gene3D" id="2.40.50.140">
    <property type="entry name" value="Nucleic acid-binding proteins"/>
    <property type="match status" value="1"/>
</dbReference>
<feature type="binding site" evidence="6">
    <location>
        <position position="315"/>
    </location>
    <ligand>
        <name>S-adenosyl-L-methionine</name>
        <dbReference type="ChEBI" id="CHEBI:59789"/>
    </ligand>
</feature>
<dbReference type="RefSeq" id="WP_418160536.1">
    <property type="nucleotide sequence ID" value="NZ_JBBLZC010000017.1"/>
</dbReference>
<accession>A0ABU8XUD4</accession>
<feature type="binding site" evidence="6">
    <location>
        <position position="294"/>
    </location>
    <ligand>
        <name>S-adenosyl-L-methionine</name>
        <dbReference type="ChEBI" id="CHEBI:59789"/>
    </ligand>
</feature>
<evidence type="ECO:0000313" key="9">
    <source>
        <dbReference type="EMBL" id="MEK0084684.1"/>
    </source>
</evidence>
<dbReference type="SUPFAM" id="SSF50249">
    <property type="entry name" value="Nucleic acid-binding proteins"/>
    <property type="match status" value="1"/>
</dbReference>
<organism evidence="9 10">
    <name type="scientific">Benzoatithermus flavus</name>
    <dbReference type="NCBI Taxonomy" id="3108223"/>
    <lineage>
        <taxon>Bacteria</taxon>
        <taxon>Pseudomonadati</taxon>
        <taxon>Pseudomonadota</taxon>
        <taxon>Alphaproteobacteria</taxon>
        <taxon>Geminicoccales</taxon>
        <taxon>Geminicoccaceae</taxon>
        <taxon>Benzoatithermus</taxon>
    </lineage>
</organism>
<dbReference type="Gene3D" id="2.40.50.1070">
    <property type="match status" value="1"/>
</dbReference>
<dbReference type="Proteomes" id="UP001375743">
    <property type="component" value="Unassembled WGS sequence"/>
</dbReference>
<reference evidence="9 10" key="1">
    <citation type="submission" date="2024-01" db="EMBL/GenBank/DDBJ databases">
        <title>Multi-omics insights into the function and evolution of sodium benzoate biodegradation pathways in Benzoatithermus flavus gen. nov., sp. nov. from hot spring.</title>
        <authorList>
            <person name="Hu C.-J."/>
            <person name="Li W.-J."/>
        </authorList>
    </citation>
    <scope>NUCLEOTIDE SEQUENCE [LARGE SCALE GENOMIC DNA]</scope>
    <source>
        <strain evidence="9 10">SYSU G07066</strain>
    </source>
</reference>
<dbReference type="InterPro" id="IPR002792">
    <property type="entry name" value="TRAM_dom"/>
</dbReference>
<dbReference type="PROSITE" id="PS50926">
    <property type="entry name" value="TRAM"/>
    <property type="match status" value="1"/>
</dbReference>
<evidence type="ECO:0000313" key="10">
    <source>
        <dbReference type="Proteomes" id="UP001375743"/>
    </source>
</evidence>
<dbReference type="EMBL" id="JBBLZC010000017">
    <property type="protein sequence ID" value="MEK0084684.1"/>
    <property type="molecule type" value="Genomic_DNA"/>
</dbReference>
<feature type="binding site" evidence="6">
    <location>
        <position position="267"/>
    </location>
    <ligand>
        <name>S-adenosyl-L-methionine</name>
        <dbReference type="ChEBI" id="CHEBI:59789"/>
    </ligand>
</feature>
<comment type="caution">
    <text evidence="9">The sequence shown here is derived from an EMBL/GenBank/DDBJ whole genome shotgun (WGS) entry which is preliminary data.</text>
</comment>
<protein>
    <recommendedName>
        <fullName evidence="8">TRAM domain-containing protein</fullName>
    </recommendedName>
</protein>
<dbReference type="PANTHER" id="PTHR11061:SF49">
    <property type="entry name" value="23S RRNA (URACIL(1939)-C(5))-METHYLTRANSFERASE RLMD"/>
    <property type="match status" value="1"/>
</dbReference>
<comment type="similarity">
    <text evidence="6">Belongs to the class I-like SAM-binding methyltransferase superfamily. RNA M5U methyltransferase family.</text>
</comment>
<evidence type="ECO:0000256" key="4">
    <source>
        <dbReference type="ARBA" id="ARBA00022691"/>
    </source>
</evidence>
<dbReference type="SUPFAM" id="SSF53335">
    <property type="entry name" value="S-adenosyl-L-methionine-dependent methyltransferases"/>
    <property type="match status" value="1"/>
</dbReference>
<gene>
    <name evidence="9" type="ORF">U1T56_16130</name>
</gene>
<feature type="domain" description="TRAM" evidence="8">
    <location>
        <begin position="7"/>
        <end position="66"/>
    </location>
</feature>
<feature type="active site" evidence="7">
    <location>
        <position position="388"/>
    </location>
</feature>
<dbReference type="Gene3D" id="3.40.50.150">
    <property type="entry name" value="Vaccinia Virus protein VP39"/>
    <property type="match status" value="1"/>
</dbReference>
<evidence type="ECO:0000256" key="1">
    <source>
        <dbReference type="ARBA" id="ARBA00022485"/>
    </source>
</evidence>
<evidence type="ECO:0000256" key="7">
    <source>
        <dbReference type="PROSITE-ProRule" id="PRU10015"/>
    </source>
</evidence>
<keyword evidence="5" id="KW-0411">Iron-sulfur</keyword>
<dbReference type="InterPro" id="IPR010280">
    <property type="entry name" value="U5_MeTrfase_fam"/>
</dbReference>
<keyword evidence="1" id="KW-0004">4Fe-4S</keyword>